<accession>A0ACB8ZRM2</accession>
<reference evidence="1 2" key="2">
    <citation type="journal article" date="2022" name="Mol. Ecol. Resour.">
        <title>The genomes of chicory, endive, great burdock and yacon provide insights into Asteraceae paleo-polyploidization history and plant inulin production.</title>
        <authorList>
            <person name="Fan W."/>
            <person name="Wang S."/>
            <person name="Wang H."/>
            <person name="Wang A."/>
            <person name="Jiang F."/>
            <person name="Liu H."/>
            <person name="Zhao H."/>
            <person name="Xu D."/>
            <person name="Zhang Y."/>
        </authorList>
    </citation>
    <scope>NUCLEOTIDE SEQUENCE [LARGE SCALE GENOMIC DNA]</scope>
    <source>
        <strain evidence="2">cv. Punajuju</strain>
        <tissue evidence="1">Leaves</tissue>
    </source>
</reference>
<reference evidence="2" key="1">
    <citation type="journal article" date="2022" name="Mol. Ecol. Resour.">
        <title>The genomes of chicory, endive, great burdock and yacon provide insights into Asteraceae palaeo-polyploidization history and plant inulin production.</title>
        <authorList>
            <person name="Fan W."/>
            <person name="Wang S."/>
            <person name="Wang H."/>
            <person name="Wang A."/>
            <person name="Jiang F."/>
            <person name="Liu H."/>
            <person name="Zhao H."/>
            <person name="Xu D."/>
            <person name="Zhang Y."/>
        </authorList>
    </citation>
    <scope>NUCLEOTIDE SEQUENCE [LARGE SCALE GENOMIC DNA]</scope>
    <source>
        <strain evidence="2">cv. Punajuju</strain>
    </source>
</reference>
<organism evidence="1 2">
    <name type="scientific">Cichorium intybus</name>
    <name type="common">Chicory</name>
    <dbReference type="NCBI Taxonomy" id="13427"/>
    <lineage>
        <taxon>Eukaryota</taxon>
        <taxon>Viridiplantae</taxon>
        <taxon>Streptophyta</taxon>
        <taxon>Embryophyta</taxon>
        <taxon>Tracheophyta</taxon>
        <taxon>Spermatophyta</taxon>
        <taxon>Magnoliopsida</taxon>
        <taxon>eudicotyledons</taxon>
        <taxon>Gunneridae</taxon>
        <taxon>Pentapetalae</taxon>
        <taxon>asterids</taxon>
        <taxon>campanulids</taxon>
        <taxon>Asterales</taxon>
        <taxon>Asteraceae</taxon>
        <taxon>Cichorioideae</taxon>
        <taxon>Cichorieae</taxon>
        <taxon>Cichoriinae</taxon>
        <taxon>Cichorium</taxon>
    </lineage>
</organism>
<dbReference type="EMBL" id="CM042016">
    <property type="protein sequence ID" value="KAI3700472.1"/>
    <property type="molecule type" value="Genomic_DNA"/>
</dbReference>
<comment type="caution">
    <text evidence="1">The sequence shown here is derived from an EMBL/GenBank/DDBJ whole genome shotgun (WGS) entry which is preliminary data.</text>
</comment>
<dbReference type="Proteomes" id="UP001055811">
    <property type="component" value="Linkage Group LG08"/>
</dbReference>
<evidence type="ECO:0000313" key="2">
    <source>
        <dbReference type="Proteomes" id="UP001055811"/>
    </source>
</evidence>
<gene>
    <name evidence="1" type="ORF">L2E82_45102</name>
</gene>
<keyword evidence="2" id="KW-1185">Reference proteome</keyword>
<evidence type="ECO:0000313" key="1">
    <source>
        <dbReference type="EMBL" id="KAI3700472.1"/>
    </source>
</evidence>
<protein>
    <submittedName>
        <fullName evidence="1">Uncharacterized protein</fullName>
    </submittedName>
</protein>
<name>A0ACB8ZRM2_CICIN</name>
<proteinExistence type="predicted"/>
<sequence length="80" mass="9141">MGELILSKKGHNSSTSGARRKLLLDESDDELDDFERCTDFVPNFHDPCYENEDDMDRDDSNGDENEVDVMRSLGKDVIQD</sequence>